<evidence type="ECO:0000256" key="12">
    <source>
        <dbReference type="ARBA" id="ARBA00022989"/>
    </source>
</evidence>
<dbReference type="Pfam" id="PF00361">
    <property type="entry name" value="Proton_antipo_M"/>
    <property type="match status" value="1"/>
</dbReference>
<dbReference type="PANTHER" id="PTHR46552">
    <property type="entry name" value="NADH-UBIQUINONE OXIDOREDUCTASE CHAIN 2"/>
    <property type="match status" value="1"/>
</dbReference>
<dbReference type="GO" id="GO:0006120">
    <property type="term" value="P:mitochondrial electron transport, NADH to ubiquinone"/>
    <property type="evidence" value="ECO:0007669"/>
    <property type="project" value="InterPro"/>
</dbReference>
<evidence type="ECO:0000256" key="3">
    <source>
        <dbReference type="ARBA" id="ARBA00007012"/>
    </source>
</evidence>
<keyword evidence="14 18" id="KW-0830">Ubiquinone</keyword>
<evidence type="ECO:0000256" key="17">
    <source>
        <dbReference type="ARBA" id="ARBA00049551"/>
    </source>
</evidence>
<evidence type="ECO:0000256" key="13">
    <source>
        <dbReference type="ARBA" id="ARBA00023027"/>
    </source>
</evidence>
<dbReference type="InterPro" id="IPR003917">
    <property type="entry name" value="NADH_UbQ_OxRdtase_chain2"/>
</dbReference>
<protein>
    <recommendedName>
        <fullName evidence="5 18">NADH-ubiquinone oxidoreductase chain 2</fullName>
        <ecNumber evidence="4 18">7.1.1.2</ecNumber>
    </recommendedName>
</protein>
<feature type="transmembrane region" description="Helical" evidence="18">
    <location>
        <begin position="314"/>
        <end position="336"/>
    </location>
</feature>
<evidence type="ECO:0000259" key="19">
    <source>
        <dbReference type="Pfam" id="PF00361"/>
    </source>
</evidence>
<comment type="function">
    <text evidence="18">Core subunit of the mitochondrial membrane respiratory chain NADH dehydrogenase (Complex I) which catalyzes electron transfer from NADH through the respiratory chain, using ubiquinone as an electron acceptor. Essential for the catalytic activity and assembly of complex I.</text>
</comment>
<keyword evidence="8 18" id="KW-0812">Transmembrane</keyword>
<feature type="transmembrane region" description="Helical" evidence="18">
    <location>
        <begin position="267"/>
        <end position="293"/>
    </location>
</feature>
<feature type="transmembrane region" description="Helical" evidence="18">
    <location>
        <begin position="238"/>
        <end position="261"/>
    </location>
</feature>
<evidence type="ECO:0000256" key="10">
    <source>
        <dbReference type="ARBA" id="ARBA00022967"/>
    </source>
</evidence>
<accession>A0A0U2D5R7</accession>
<dbReference type="RefSeq" id="YP_009228282.1">
    <property type="nucleotide sequence ID" value="NC_029192.1"/>
</dbReference>
<comment type="catalytic activity">
    <reaction evidence="17 18">
        <text>a ubiquinone + NADH + 5 H(+)(in) = a ubiquinol + NAD(+) + 4 H(+)(out)</text>
        <dbReference type="Rhea" id="RHEA:29091"/>
        <dbReference type="Rhea" id="RHEA-COMP:9565"/>
        <dbReference type="Rhea" id="RHEA-COMP:9566"/>
        <dbReference type="ChEBI" id="CHEBI:15378"/>
        <dbReference type="ChEBI" id="CHEBI:16389"/>
        <dbReference type="ChEBI" id="CHEBI:17976"/>
        <dbReference type="ChEBI" id="CHEBI:57540"/>
        <dbReference type="ChEBI" id="CHEBI:57945"/>
        <dbReference type="EC" id="7.1.1.2"/>
    </reaction>
</comment>
<evidence type="ECO:0000256" key="7">
    <source>
        <dbReference type="ARBA" id="ARBA00022660"/>
    </source>
</evidence>
<evidence type="ECO:0000256" key="16">
    <source>
        <dbReference type="ARBA" id="ARBA00023136"/>
    </source>
</evidence>
<name>A0A0U2D5R7_9CUCU</name>
<dbReference type="EMBL" id="KP692789">
    <property type="protein sequence ID" value="AKL79031.1"/>
    <property type="molecule type" value="Genomic_DNA"/>
</dbReference>
<feature type="transmembrane region" description="Helical" evidence="18">
    <location>
        <begin position="145"/>
        <end position="167"/>
    </location>
</feature>
<evidence type="ECO:0000256" key="1">
    <source>
        <dbReference type="ARBA" id="ARBA00003257"/>
    </source>
</evidence>
<feature type="transmembrane region" description="Helical" evidence="18">
    <location>
        <begin position="59"/>
        <end position="80"/>
    </location>
</feature>
<evidence type="ECO:0000256" key="15">
    <source>
        <dbReference type="ARBA" id="ARBA00023128"/>
    </source>
</evidence>
<evidence type="ECO:0000256" key="11">
    <source>
        <dbReference type="ARBA" id="ARBA00022982"/>
    </source>
</evidence>
<feature type="transmembrane region" description="Helical" evidence="18">
    <location>
        <begin position="197"/>
        <end position="217"/>
    </location>
</feature>
<keyword evidence="7 18" id="KW-0679">Respiratory chain</keyword>
<keyword evidence="15 18" id="KW-0496">Mitochondrion</keyword>
<evidence type="ECO:0000256" key="2">
    <source>
        <dbReference type="ARBA" id="ARBA00004448"/>
    </source>
</evidence>
<dbReference type="GO" id="GO:0005743">
    <property type="term" value="C:mitochondrial inner membrane"/>
    <property type="evidence" value="ECO:0007669"/>
    <property type="project" value="UniProtKB-SubCell"/>
</dbReference>
<keyword evidence="10 18" id="KW-1278">Translocase</keyword>
<proteinExistence type="inferred from homology"/>
<comment type="subcellular location">
    <subcellularLocation>
        <location evidence="2 18">Mitochondrion inner membrane</location>
        <topology evidence="2 18">Multi-pass membrane protein</topology>
    </subcellularLocation>
</comment>
<dbReference type="CTD" id="4536"/>
<comment type="function">
    <text evidence="1">Core subunit of the mitochondrial membrane respiratory chain NADH dehydrogenase (Complex I) that is believed to belong to the minimal assembly required for catalysis. Complex I functions in the transfer of electrons from NADH to the respiratory chain. The immediate electron acceptor for the enzyme is believed to be ubiquinone.</text>
</comment>
<evidence type="ECO:0000256" key="9">
    <source>
        <dbReference type="ARBA" id="ARBA00022792"/>
    </source>
</evidence>
<dbReference type="GeneID" id="26832947"/>
<keyword evidence="12 18" id="KW-1133">Transmembrane helix</keyword>
<gene>
    <name evidence="20" type="primary">ND2</name>
</gene>
<feature type="domain" description="NADH:quinone oxidoreductase/Mrp antiporter transmembrane" evidence="19">
    <location>
        <begin position="25"/>
        <end position="284"/>
    </location>
</feature>
<evidence type="ECO:0000256" key="18">
    <source>
        <dbReference type="RuleBase" id="RU003403"/>
    </source>
</evidence>
<evidence type="ECO:0000256" key="5">
    <source>
        <dbReference type="ARBA" id="ARBA00021008"/>
    </source>
</evidence>
<dbReference type="InterPro" id="IPR050175">
    <property type="entry name" value="Complex_I_Subunit_2"/>
</dbReference>
<evidence type="ECO:0000256" key="14">
    <source>
        <dbReference type="ARBA" id="ARBA00023075"/>
    </source>
</evidence>
<dbReference type="AlphaFoldDB" id="A0A0U2D5R7"/>
<evidence type="ECO:0000256" key="4">
    <source>
        <dbReference type="ARBA" id="ARBA00012944"/>
    </source>
</evidence>
<dbReference type="InterPro" id="IPR001750">
    <property type="entry name" value="ND/Mrp_TM"/>
</dbReference>
<keyword evidence="11 18" id="KW-0249">Electron transport</keyword>
<dbReference type="GO" id="GO:0008137">
    <property type="term" value="F:NADH dehydrogenase (ubiquinone) activity"/>
    <property type="evidence" value="ECO:0007669"/>
    <property type="project" value="UniProtKB-EC"/>
</dbReference>
<evidence type="ECO:0000256" key="8">
    <source>
        <dbReference type="ARBA" id="ARBA00022692"/>
    </source>
</evidence>
<keyword evidence="16 18" id="KW-0472">Membrane</keyword>
<feature type="transmembrane region" description="Helical" evidence="18">
    <location>
        <begin position="7"/>
        <end position="29"/>
    </location>
</feature>
<keyword evidence="6" id="KW-0813">Transport</keyword>
<dbReference type="PRINTS" id="PR01436">
    <property type="entry name" value="NADHDHGNASE2"/>
</dbReference>
<comment type="similarity">
    <text evidence="3 18">Belongs to the complex I subunit 2 family.</text>
</comment>
<keyword evidence="13 18" id="KW-0520">NAD</keyword>
<dbReference type="PANTHER" id="PTHR46552:SF1">
    <property type="entry name" value="NADH-UBIQUINONE OXIDOREDUCTASE CHAIN 2"/>
    <property type="match status" value="1"/>
</dbReference>
<evidence type="ECO:0000313" key="20">
    <source>
        <dbReference type="EMBL" id="AKL79031.1"/>
    </source>
</evidence>
<reference evidence="20" key="1">
    <citation type="journal article" date="2016" name="Gene">
        <title>The complete mitochondrial genome of Epicauta chinensis (Coleoptera: Meloidae) and phylogenetic analysis among Coleopteran insects.</title>
        <authorList>
            <person name="Du C."/>
            <person name="He S."/>
            <person name="Song X."/>
            <person name="Liao Q."/>
            <person name="Zhang X."/>
            <person name="Yue B."/>
        </authorList>
    </citation>
    <scope>NUCLEOTIDE SEQUENCE</scope>
</reference>
<keyword evidence="9 18" id="KW-0999">Mitochondrion inner membrane</keyword>
<sequence>MVKLYKIMFFNSMILGTIIAISSFSWLGMWMGLEINLLSIIPLMNSSKNMLSSEASMKYFITQTMASLVLMLSITLMMIVNEFITPMMNIPLTTLLNSALLTKLGAAPFHFWFPEVMEGLNWFNCSILLTLQKIAPMALIMNNHLMINFIVIIILISLMVSTIMSMNQMSLRKIMAFSSINHIAWMMSAMISSFSIWLIYLTIYIFITLNITYALNYSKINLISQIPSVLNSHKMMKFSLMANFMSLGGLPPFLGFMPKWLTINWMIIHNFTLLALILIIATLIMLFVYIRIMTSALLISHNETKKINLKMNKFLALSFNFLAIVSLASCTLIFSLL</sequence>
<geneLocation type="mitochondrion" evidence="20"/>
<organism evidence="20">
    <name type="scientific">Epicauta chinensis</name>
    <dbReference type="NCBI Taxonomy" id="941254"/>
    <lineage>
        <taxon>Eukaryota</taxon>
        <taxon>Metazoa</taxon>
        <taxon>Ecdysozoa</taxon>
        <taxon>Arthropoda</taxon>
        <taxon>Hexapoda</taxon>
        <taxon>Insecta</taxon>
        <taxon>Pterygota</taxon>
        <taxon>Neoptera</taxon>
        <taxon>Endopterygota</taxon>
        <taxon>Coleoptera</taxon>
        <taxon>Polyphaga</taxon>
        <taxon>Cucujiformia</taxon>
        <taxon>Meloidae</taxon>
        <taxon>Meloinae</taxon>
        <taxon>Epicauta</taxon>
    </lineage>
</organism>
<evidence type="ECO:0000256" key="6">
    <source>
        <dbReference type="ARBA" id="ARBA00022448"/>
    </source>
</evidence>
<dbReference type="EC" id="7.1.1.2" evidence="4 18"/>